<keyword evidence="5 6" id="KW-0472">Membrane</keyword>
<protein>
    <submittedName>
        <fullName evidence="7">Transporter, major facilitator family protein</fullName>
    </submittedName>
</protein>
<dbReference type="SUPFAM" id="SSF103473">
    <property type="entry name" value="MFS general substrate transporter"/>
    <property type="match status" value="1"/>
</dbReference>
<dbReference type="InterPro" id="IPR036259">
    <property type="entry name" value="MFS_trans_sf"/>
</dbReference>
<keyword evidence="8" id="KW-1185">Reference proteome</keyword>
<dbReference type="Gene3D" id="1.20.1250.20">
    <property type="entry name" value="MFS general substrate transporter like domains"/>
    <property type="match status" value="1"/>
</dbReference>
<dbReference type="GO" id="GO:0005765">
    <property type="term" value="C:lysosomal membrane"/>
    <property type="evidence" value="ECO:0007669"/>
    <property type="project" value="TreeGrafter"/>
</dbReference>
<keyword evidence="2" id="KW-0813">Transport</keyword>
<feature type="transmembrane region" description="Helical" evidence="6">
    <location>
        <begin position="142"/>
        <end position="164"/>
    </location>
</feature>
<reference evidence="7 8" key="1">
    <citation type="submission" date="2013-11" db="EMBL/GenBank/DDBJ databases">
        <title>Draft genome of the bovine lungworm Dictyocaulus viviparus.</title>
        <authorList>
            <person name="Mitreva M."/>
        </authorList>
    </citation>
    <scope>NUCLEOTIDE SEQUENCE [LARGE SCALE GENOMIC DNA]</scope>
    <source>
        <strain evidence="7 8">HannoverDv2000</strain>
    </source>
</reference>
<evidence type="ECO:0000256" key="3">
    <source>
        <dbReference type="ARBA" id="ARBA00022692"/>
    </source>
</evidence>
<dbReference type="STRING" id="29172.A0A0D8XYZ1"/>
<feature type="transmembrane region" description="Helical" evidence="6">
    <location>
        <begin position="184"/>
        <end position="205"/>
    </location>
</feature>
<comment type="subcellular location">
    <subcellularLocation>
        <location evidence="1">Endomembrane system</location>
        <topology evidence="1">Multi-pass membrane protein</topology>
    </subcellularLocation>
</comment>
<sequence>MIIATRTPWKPVYIAALCSFVQSLQYGLFFASTWPYLKHLDHSVSVSFFGYVIAIYSFGQCVSSPIFGYWSNRIKQVRMPTIFGLSMMLSGNLIYIVMDALPSGHRYAMAASRMLIGIGSGNSVLLRAYASTASISVDRSRAIGCVASGIAVGLVIGPGLQTLFTPLGEEGVHVLFGWSLNMYKAPACLAALINICGISLMYFAFDEKYAGLKEDHEIIKLPSADFIAVTICILTRFTQVSVATNIETLGSEYSMLMFDLSPPEAVKVNSMSQIVQGIAASIILLPFLFLDIESLLGGCDANQFDWCSTLPRVDIWLYYISLCMVFEVTFAMSNVVLPTLFSKIIGPRRQVGGNRRLKRSTRFLSTFNAEYIVAFKCSCCTVWGSTAVLLVLLMLIT</sequence>
<reference evidence="8" key="2">
    <citation type="journal article" date="2016" name="Sci. Rep.">
        <title>Dictyocaulus viviparus genome, variome and transcriptome elucidate lungworm biology and support future intervention.</title>
        <authorList>
            <person name="McNulty S.N."/>
            <person name="Strube C."/>
            <person name="Rosa B.A."/>
            <person name="Martin J.C."/>
            <person name="Tyagi R."/>
            <person name="Choi Y.J."/>
            <person name="Wang Q."/>
            <person name="Hallsworth Pepin K."/>
            <person name="Zhang X."/>
            <person name="Ozersky P."/>
            <person name="Wilson R.K."/>
            <person name="Sternberg P.W."/>
            <person name="Gasser R.B."/>
            <person name="Mitreva M."/>
        </authorList>
    </citation>
    <scope>NUCLEOTIDE SEQUENCE [LARGE SCALE GENOMIC DNA]</scope>
    <source>
        <strain evidence="8">HannoverDv2000</strain>
    </source>
</reference>
<feature type="transmembrane region" description="Helical" evidence="6">
    <location>
        <begin position="48"/>
        <end position="70"/>
    </location>
</feature>
<evidence type="ECO:0000313" key="7">
    <source>
        <dbReference type="EMBL" id="KJH49863.1"/>
    </source>
</evidence>
<dbReference type="InterPro" id="IPR011701">
    <property type="entry name" value="MFS"/>
</dbReference>
<name>A0A0D8XYZ1_DICVI</name>
<dbReference type="PANTHER" id="PTHR23510:SF3">
    <property type="entry name" value="MAJOR FACILITATOR SUPERFAMILY DOMAIN-CONTAINING PROTEIN 8"/>
    <property type="match status" value="1"/>
</dbReference>
<proteinExistence type="predicted"/>
<dbReference type="EMBL" id="KN716221">
    <property type="protein sequence ID" value="KJH49863.1"/>
    <property type="molecule type" value="Genomic_DNA"/>
</dbReference>
<dbReference type="Proteomes" id="UP000053766">
    <property type="component" value="Unassembled WGS sequence"/>
</dbReference>
<dbReference type="Pfam" id="PF07690">
    <property type="entry name" value="MFS_1"/>
    <property type="match status" value="1"/>
</dbReference>
<organism evidence="7 8">
    <name type="scientific">Dictyocaulus viviparus</name>
    <name type="common">Bovine lungworm</name>
    <dbReference type="NCBI Taxonomy" id="29172"/>
    <lineage>
        <taxon>Eukaryota</taxon>
        <taxon>Metazoa</taxon>
        <taxon>Ecdysozoa</taxon>
        <taxon>Nematoda</taxon>
        <taxon>Chromadorea</taxon>
        <taxon>Rhabditida</taxon>
        <taxon>Rhabditina</taxon>
        <taxon>Rhabditomorpha</taxon>
        <taxon>Strongyloidea</taxon>
        <taxon>Metastrongylidae</taxon>
        <taxon>Dictyocaulus</taxon>
    </lineage>
</organism>
<dbReference type="GO" id="GO:0012505">
    <property type="term" value="C:endomembrane system"/>
    <property type="evidence" value="ECO:0007669"/>
    <property type="project" value="UniProtKB-SubCell"/>
</dbReference>
<evidence type="ECO:0000256" key="4">
    <source>
        <dbReference type="ARBA" id="ARBA00022989"/>
    </source>
</evidence>
<keyword evidence="4 6" id="KW-1133">Transmembrane helix</keyword>
<feature type="transmembrane region" description="Helical" evidence="6">
    <location>
        <begin position="110"/>
        <end position="130"/>
    </location>
</feature>
<dbReference type="GO" id="GO:0022857">
    <property type="term" value="F:transmembrane transporter activity"/>
    <property type="evidence" value="ECO:0007669"/>
    <property type="project" value="InterPro"/>
</dbReference>
<evidence type="ECO:0000256" key="5">
    <source>
        <dbReference type="ARBA" id="ARBA00023136"/>
    </source>
</evidence>
<evidence type="ECO:0000256" key="2">
    <source>
        <dbReference type="ARBA" id="ARBA00022448"/>
    </source>
</evidence>
<dbReference type="OrthoDB" id="370281at2759"/>
<dbReference type="InterPro" id="IPR051068">
    <property type="entry name" value="MFS_Domain-Containing_Protein"/>
</dbReference>
<feature type="transmembrane region" description="Helical" evidence="6">
    <location>
        <begin position="363"/>
        <end position="396"/>
    </location>
</feature>
<keyword evidence="3 6" id="KW-0812">Transmembrane</keyword>
<evidence type="ECO:0000256" key="6">
    <source>
        <dbReference type="SAM" id="Phobius"/>
    </source>
</evidence>
<evidence type="ECO:0000256" key="1">
    <source>
        <dbReference type="ARBA" id="ARBA00004127"/>
    </source>
</evidence>
<gene>
    <name evidence="7" type="ORF">DICVIV_03974</name>
</gene>
<evidence type="ECO:0000313" key="8">
    <source>
        <dbReference type="Proteomes" id="UP000053766"/>
    </source>
</evidence>
<feature type="transmembrane region" description="Helical" evidence="6">
    <location>
        <begin position="316"/>
        <end position="342"/>
    </location>
</feature>
<dbReference type="AlphaFoldDB" id="A0A0D8XYZ1"/>
<accession>A0A0D8XYZ1</accession>
<feature type="transmembrane region" description="Helical" evidence="6">
    <location>
        <begin position="12"/>
        <end position="36"/>
    </location>
</feature>
<dbReference type="PANTHER" id="PTHR23510">
    <property type="entry name" value="INNER MEMBRANE TRANSPORT PROTEIN YAJR"/>
    <property type="match status" value="1"/>
</dbReference>
<feature type="transmembrane region" description="Helical" evidence="6">
    <location>
        <begin position="82"/>
        <end position="98"/>
    </location>
</feature>